<keyword evidence="2" id="KW-0805">Transcription regulation</keyword>
<dbReference type="Proteomes" id="UP000191901">
    <property type="component" value="Chromosome"/>
</dbReference>
<name>A0A1Z3HIX7_9CYAN</name>
<evidence type="ECO:0000256" key="1">
    <source>
        <dbReference type="ARBA" id="ARBA00022491"/>
    </source>
</evidence>
<evidence type="ECO:0000256" key="3">
    <source>
        <dbReference type="ARBA" id="ARBA00023125"/>
    </source>
</evidence>
<protein>
    <submittedName>
        <fullName evidence="7">HTH-type transcriptional regulator BetI</fullName>
    </submittedName>
</protein>
<keyword evidence="8" id="KW-1185">Reference proteome</keyword>
<evidence type="ECO:0000259" key="6">
    <source>
        <dbReference type="PROSITE" id="PS50977"/>
    </source>
</evidence>
<dbReference type="Pfam" id="PF00440">
    <property type="entry name" value="TetR_N"/>
    <property type="match status" value="1"/>
</dbReference>
<reference evidence="7 8" key="1">
    <citation type="journal article" date="2016" name="Biochim. Biophys. Acta">
        <title>Characterization of red-shifted phycobilisomes isolated from the chlorophyll f-containing cyanobacterium Halomicronema hongdechloris.</title>
        <authorList>
            <person name="Li Y."/>
            <person name="Lin Y."/>
            <person name="Garvey C.J."/>
            <person name="Birch D."/>
            <person name="Corkery R.W."/>
            <person name="Loughlin P.C."/>
            <person name="Scheer H."/>
            <person name="Willows R.D."/>
            <person name="Chen M."/>
        </authorList>
    </citation>
    <scope>NUCLEOTIDE SEQUENCE [LARGE SCALE GENOMIC DNA]</scope>
    <source>
        <strain evidence="7 8">C2206</strain>
    </source>
</reference>
<dbReference type="PANTHER" id="PTHR30055">
    <property type="entry name" value="HTH-TYPE TRANSCRIPTIONAL REGULATOR RUTR"/>
    <property type="match status" value="1"/>
</dbReference>
<accession>A0A1Z3HIX7</accession>
<sequence length="218" mass="24249">MIICHVSGPTTQHSGPGFSVDAALMPQPDRRLEVSEAAWRVIVREGLDRTSMRAIAQEMGCTTGVVTHYFRNKQELILFALRQVKERLQAAMEQAVESVPGPDRLVVMLAAFLPLDSERQEILRVWLAFLGYAVGRDNLMADHQQSAAQLRTVIIQELEALKAQQILRSDIDPATEANALLALANGLSLDSLIQGQPLSLDQQRLVLQRYVKTLLIQD</sequence>
<dbReference type="AlphaFoldDB" id="A0A1Z3HIX7"/>
<dbReference type="PANTHER" id="PTHR30055:SF226">
    <property type="entry name" value="HTH-TYPE TRANSCRIPTIONAL REGULATOR PKSA"/>
    <property type="match status" value="1"/>
</dbReference>
<dbReference type="Gene3D" id="1.10.357.10">
    <property type="entry name" value="Tetracycline Repressor, domain 2"/>
    <property type="match status" value="1"/>
</dbReference>
<dbReference type="InterPro" id="IPR036271">
    <property type="entry name" value="Tet_transcr_reg_TetR-rel_C_sf"/>
</dbReference>
<dbReference type="EMBL" id="CP021983">
    <property type="protein sequence ID" value="ASC70245.1"/>
    <property type="molecule type" value="Genomic_DNA"/>
</dbReference>
<dbReference type="PROSITE" id="PS50977">
    <property type="entry name" value="HTH_TETR_2"/>
    <property type="match status" value="1"/>
</dbReference>
<evidence type="ECO:0000256" key="4">
    <source>
        <dbReference type="ARBA" id="ARBA00023163"/>
    </source>
</evidence>
<dbReference type="SUPFAM" id="SSF46689">
    <property type="entry name" value="Homeodomain-like"/>
    <property type="match status" value="1"/>
</dbReference>
<dbReference type="GO" id="GO:0000976">
    <property type="term" value="F:transcription cis-regulatory region binding"/>
    <property type="evidence" value="ECO:0007669"/>
    <property type="project" value="TreeGrafter"/>
</dbReference>
<evidence type="ECO:0000256" key="5">
    <source>
        <dbReference type="PROSITE-ProRule" id="PRU00335"/>
    </source>
</evidence>
<evidence type="ECO:0000313" key="8">
    <source>
        <dbReference type="Proteomes" id="UP000191901"/>
    </source>
</evidence>
<gene>
    <name evidence="7" type="primary">betI</name>
    <name evidence="7" type="ORF">XM38_011810</name>
</gene>
<keyword evidence="4" id="KW-0804">Transcription</keyword>
<dbReference type="InterPro" id="IPR009057">
    <property type="entry name" value="Homeodomain-like_sf"/>
</dbReference>
<dbReference type="SUPFAM" id="SSF48498">
    <property type="entry name" value="Tetracyclin repressor-like, C-terminal domain"/>
    <property type="match status" value="1"/>
</dbReference>
<keyword evidence="3 5" id="KW-0238">DNA-binding</keyword>
<dbReference type="Pfam" id="PF13977">
    <property type="entry name" value="TetR_C_6"/>
    <property type="match status" value="1"/>
</dbReference>
<dbReference type="InterPro" id="IPR039538">
    <property type="entry name" value="BetI_C"/>
</dbReference>
<feature type="DNA-binding region" description="H-T-H motif" evidence="5">
    <location>
        <begin position="51"/>
        <end position="70"/>
    </location>
</feature>
<dbReference type="InterPro" id="IPR050109">
    <property type="entry name" value="HTH-type_TetR-like_transc_reg"/>
</dbReference>
<evidence type="ECO:0000256" key="2">
    <source>
        <dbReference type="ARBA" id="ARBA00023015"/>
    </source>
</evidence>
<evidence type="ECO:0000313" key="7">
    <source>
        <dbReference type="EMBL" id="ASC70245.1"/>
    </source>
</evidence>
<dbReference type="KEGG" id="hhg:XM38_011810"/>
<dbReference type="STRING" id="1641165.XM38_14680"/>
<dbReference type="GO" id="GO:0003700">
    <property type="term" value="F:DNA-binding transcription factor activity"/>
    <property type="evidence" value="ECO:0007669"/>
    <property type="project" value="TreeGrafter"/>
</dbReference>
<feature type="domain" description="HTH tetR-type" evidence="6">
    <location>
        <begin position="28"/>
        <end position="88"/>
    </location>
</feature>
<organism evidence="7 8">
    <name type="scientific">Halomicronema hongdechloris C2206</name>
    <dbReference type="NCBI Taxonomy" id="1641165"/>
    <lineage>
        <taxon>Bacteria</taxon>
        <taxon>Bacillati</taxon>
        <taxon>Cyanobacteriota</taxon>
        <taxon>Cyanophyceae</taxon>
        <taxon>Nodosilineales</taxon>
        <taxon>Nodosilineaceae</taxon>
        <taxon>Halomicronema</taxon>
    </lineage>
</organism>
<dbReference type="InterPro" id="IPR001647">
    <property type="entry name" value="HTH_TetR"/>
</dbReference>
<proteinExistence type="predicted"/>
<keyword evidence="1" id="KW-0678">Repressor</keyword>